<reference evidence="1" key="1">
    <citation type="journal article" date="2021" name="Proc. Natl. Acad. Sci. U.S.A.">
        <title>A Catalog of Tens of Thousands of Viruses from Human Metagenomes Reveals Hidden Associations with Chronic Diseases.</title>
        <authorList>
            <person name="Tisza M.J."/>
            <person name="Buck C.B."/>
        </authorList>
    </citation>
    <scope>NUCLEOTIDE SEQUENCE</scope>
    <source>
        <strain evidence="1">CtlIg4</strain>
    </source>
</reference>
<dbReference type="EMBL" id="BK016057">
    <property type="protein sequence ID" value="DAF91566.1"/>
    <property type="molecule type" value="Genomic_DNA"/>
</dbReference>
<organism evidence="1">
    <name type="scientific">Siphoviridae sp. ctlIg4</name>
    <dbReference type="NCBI Taxonomy" id="2825647"/>
    <lineage>
        <taxon>Viruses</taxon>
        <taxon>Duplodnaviria</taxon>
        <taxon>Heunggongvirae</taxon>
        <taxon>Uroviricota</taxon>
        <taxon>Caudoviricetes</taxon>
    </lineage>
</organism>
<proteinExistence type="predicted"/>
<accession>A0A8S5UB32</accession>
<sequence>MGEVSKNISELLSNTYGKAIIIGGTVYVIKAPAIKVIMRATRYLSKVDLPENGTAQELMSIASFNLENIIKGLSFLVVGDVPDFQEKVESVERQLLSGTEEELLKAYFVAFELITGRDFFAVCQFAMELANLTIKPK</sequence>
<name>A0A8S5UB32_9CAUD</name>
<protein>
    <submittedName>
        <fullName evidence="1">Uncharacterized protein</fullName>
    </submittedName>
</protein>
<evidence type="ECO:0000313" key="1">
    <source>
        <dbReference type="EMBL" id="DAF91566.1"/>
    </source>
</evidence>